<dbReference type="Proteomes" id="UP000542210">
    <property type="component" value="Unassembled WGS sequence"/>
</dbReference>
<evidence type="ECO:0000313" key="2">
    <source>
        <dbReference type="EMBL" id="MBB4700124.1"/>
    </source>
</evidence>
<reference evidence="2 3" key="1">
    <citation type="submission" date="2020-08" db="EMBL/GenBank/DDBJ databases">
        <title>Sequencing the genomes of 1000 actinobacteria strains.</title>
        <authorList>
            <person name="Klenk H.-P."/>
        </authorList>
    </citation>
    <scope>NUCLEOTIDE SEQUENCE [LARGE SCALE GENOMIC DNA]</scope>
    <source>
        <strain evidence="2 3">DSM 45784</strain>
    </source>
</reference>
<dbReference type="RefSeq" id="WP_184878055.1">
    <property type="nucleotide sequence ID" value="NZ_BOOV01000009.1"/>
</dbReference>
<sequence length="203" mass="21358">MMFTDVHTSYLRIMARTSETASTGWAELVDHAVSRHPESVVDELRAQHEASVLETEGWRDLLAHAEAHLSLPAQLADSMDRYATGARLDVPPRQESPVGGGAVSLLPPAPQQPCACGLPGVPGVVHDLKGCEPPQVPSPAGQLPPIPPAATQVLPPGWTPGQEGAFQAFEAAHREHAAEQGVTPGRADGEPVGRDPYARDGGS</sequence>
<comment type="caution">
    <text evidence="2">The sequence shown here is derived from an EMBL/GenBank/DDBJ whole genome shotgun (WGS) entry which is preliminary data.</text>
</comment>
<name>A0A7W7D4F2_9ACTN</name>
<protein>
    <submittedName>
        <fullName evidence="2">Uncharacterized protein</fullName>
    </submittedName>
</protein>
<organism evidence="2 3">
    <name type="scientific">Sphaerisporangium siamense</name>
    <dbReference type="NCBI Taxonomy" id="795645"/>
    <lineage>
        <taxon>Bacteria</taxon>
        <taxon>Bacillati</taxon>
        <taxon>Actinomycetota</taxon>
        <taxon>Actinomycetes</taxon>
        <taxon>Streptosporangiales</taxon>
        <taxon>Streptosporangiaceae</taxon>
        <taxon>Sphaerisporangium</taxon>
    </lineage>
</organism>
<keyword evidence="3" id="KW-1185">Reference proteome</keyword>
<evidence type="ECO:0000256" key="1">
    <source>
        <dbReference type="SAM" id="MobiDB-lite"/>
    </source>
</evidence>
<proteinExistence type="predicted"/>
<dbReference type="AlphaFoldDB" id="A0A7W7D4F2"/>
<feature type="region of interest" description="Disordered" evidence="1">
    <location>
        <begin position="173"/>
        <end position="203"/>
    </location>
</feature>
<gene>
    <name evidence="2" type="ORF">BJ982_001668</name>
</gene>
<feature type="compositionally biased region" description="Basic and acidic residues" evidence="1">
    <location>
        <begin position="187"/>
        <end position="203"/>
    </location>
</feature>
<accession>A0A7W7D4F2</accession>
<dbReference type="EMBL" id="JACHND010000001">
    <property type="protein sequence ID" value="MBB4700124.1"/>
    <property type="molecule type" value="Genomic_DNA"/>
</dbReference>
<evidence type="ECO:0000313" key="3">
    <source>
        <dbReference type="Proteomes" id="UP000542210"/>
    </source>
</evidence>